<feature type="binding site" evidence="5">
    <location>
        <position position="354"/>
    </location>
    <ligand>
        <name>Fe cation</name>
        <dbReference type="ChEBI" id="CHEBI:24875"/>
        <note>catalytic</note>
    </ligand>
</feature>
<dbReference type="Proteomes" id="UP000325577">
    <property type="component" value="Linkage Group LG6"/>
</dbReference>
<evidence type="ECO:0000256" key="2">
    <source>
        <dbReference type="ARBA" id="ARBA00022723"/>
    </source>
</evidence>
<protein>
    <recommendedName>
        <fullName evidence="8">9-cis-epoxycarotenoid dioxygenase</fullName>
    </recommendedName>
</protein>
<evidence type="ECO:0000256" key="5">
    <source>
        <dbReference type="PIRSR" id="PIRSR604294-1"/>
    </source>
</evidence>
<proteinExistence type="inferred from homology"/>
<feature type="binding site" evidence="5">
    <location>
        <position position="594"/>
    </location>
    <ligand>
        <name>Fe cation</name>
        <dbReference type="ChEBI" id="CHEBI:24875"/>
        <note>catalytic</note>
    </ligand>
</feature>
<evidence type="ECO:0008006" key="8">
    <source>
        <dbReference type="Google" id="ProtNLM"/>
    </source>
</evidence>
<keyword evidence="3" id="KW-0560">Oxidoreductase</keyword>
<evidence type="ECO:0000256" key="1">
    <source>
        <dbReference type="ARBA" id="ARBA00006787"/>
    </source>
</evidence>
<name>A0A5J4ZQM0_9ASTE</name>
<dbReference type="Pfam" id="PF03055">
    <property type="entry name" value="RPE65"/>
    <property type="match status" value="1"/>
</dbReference>
<organism evidence="6 7">
    <name type="scientific">Nyssa sinensis</name>
    <dbReference type="NCBI Taxonomy" id="561372"/>
    <lineage>
        <taxon>Eukaryota</taxon>
        <taxon>Viridiplantae</taxon>
        <taxon>Streptophyta</taxon>
        <taxon>Embryophyta</taxon>
        <taxon>Tracheophyta</taxon>
        <taxon>Spermatophyta</taxon>
        <taxon>Magnoliopsida</taxon>
        <taxon>eudicotyledons</taxon>
        <taxon>Gunneridae</taxon>
        <taxon>Pentapetalae</taxon>
        <taxon>asterids</taxon>
        <taxon>Cornales</taxon>
        <taxon>Nyssaceae</taxon>
        <taxon>Nyssa</taxon>
    </lineage>
</organism>
<comment type="cofactor">
    <cofactor evidence="5">
        <name>Fe(2+)</name>
        <dbReference type="ChEBI" id="CHEBI:29033"/>
    </cofactor>
    <text evidence="5">Binds 1 Fe(2+) ion per subunit.</text>
</comment>
<dbReference type="PANTHER" id="PTHR10543:SF58">
    <property type="entry name" value="CAROTENOID CLEAVAGE DIOXYGENASE 4, CHLOROPLASTIC-RELATED"/>
    <property type="match status" value="1"/>
</dbReference>
<feature type="binding site" evidence="5">
    <location>
        <position position="305"/>
    </location>
    <ligand>
        <name>Fe cation</name>
        <dbReference type="ChEBI" id="CHEBI:24875"/>
        <note>catalytic</note>
    </ligand>
</feature>
<keyword evidence="4 5" id="KW-0408">Iron</keyword>
<dbReference type="GO" id="GO:0010436">
    <property type="term" value="F:carotenoid dioxygenase activity"/>
    <property type="evidence" value="ECO:0007669"/>
    <property type="project" value="TreeGrafter"/>
</dbReference>
<evidence type="ECO:0000313" key="7">
    <source>
        <dbReference type="Proteomes" id="UP000325577"/>
    </source>
</evidence>
<dbReference type="AlphaFoldDB" id="A0A5J4ZQM0"/>
<evidence type="ECO:0000256" key="4">
    <source>
        <dbReference type="ARBA" id="ARBA00023004"/>
    </source>
</evidence>
<dbReference type="InterPro" id="IPR004294">
    <property type="entry name" value="Carotenoid_Oase"/>
</dbReference>
<keyword evidence="7" id="KW-1185">Reference proteome</keyword>
<feature type="binding site" evidence="5">
    <location>
        <position position="420"/>
    </location>
    <ligand>
        <name>Fe cation</name>
        <dbReference type="ChEBI" id="CHEBI:24875"/>
        <note>catalytic</note>
    </ligand>
</feature>
<sequence length="606" mass="67678">MSDMENLPTIARNLSAMSSFSSSLNNAMFHQTLIPERSPAITCCYFHKPIFKVVAQSSQPVKKLGDSRQQQTNPSNIETKKKTNENAFASVVSFVSTLIPTSNMLSNHFNKMASLVNPPLHPSVDPEFVLTGNFAPVNEMPPTECLTVEGELPASLSGAYIRNGPNPQYQPIGPHHLFEGDGMLHSIRLSAGRATFCSRYVKTYKYSLEHNAGVPVIPNYFSGFYGIIDLVRGAIITPAKAISGHISLAKGFGLANTSLAFFFDRLFALVETDLPYAMRLTKEGDIETIGRHDFGDKIFANMTAHPKTDTDTGDVFAFRCFPVFPHLIFFRFDDKGSKQQDVPIFSMKSPTYVHDFAITKRYAIFPDTQLEMDPMKMVICNGMPARSRLAKMPRIGIIPRYATSDSEMRWFEVPGFNAFHITNAWEDEHDCIIIIAPNVLFIENFFNNMDKLHFSVEKLRIDMKTGMVSRTVLSNRNLELGSINPAYAGKQNRFVYMSIGERVPKMSGVVKIDLELECEVSCRAYGPGCFGGEAFFVSKDGNDPNCDEDDGYVVSYVHNEITNESQFVVMDAKSPTLDIVAVVKLPGRVPYGFHGLFLNEKDLKKL</sequence>
<comment type="similarity">
    <text evidence="1">Belongs to the carotenoid oxygenase family.</text>
</comment>
<dbReference type="PANTHER" id="PTHR10543">
    <property type="entry name" value="BETA-CAROTENE DIOXYGENASE"/>
    <property type="match status" value="1"/>
</dbReference>
<dbReference type="GO" id="GO:0046872">
    <property type="term" value="F:metal ion binding"/>
    <property type="evidence" value="ECO:0007669"/>
    <property type="project" value="UniProtKB-KW"/>
</dbReference>
<keyword evidence="3" id="KW-0223">Dioxygenase</keyword>
<dbReference type="OrthoDB" id="1069523at2759"/>
<gene>
    <name evidence="6" type="ORF">F0562_013678</name>
</gene>
<keyword evidence="2 5" id="KW-0479">Metal-binding</keyword>
<dbReference type="GO" id="GO:0016121">
    <property type="term" value="P:carotene catabolic process"/>
    <property type="evidence" value="ECO:0007669"/>
    <property type="project" value="TreeGrafter"/>
</dbReference>
<reference evidence="6 7" key="1">
    <citation type="submission" date="2019-09" db="EMBL/GenBank/DDBJ databases">
        <title>A chromosome-level genome assembly of the Chinese tupelo Nyssa sinensis.</title>
        <authorList>
            <person name="Yang X."/>
            <person name="Kang M."/>
            <person name="Yang Y."/>
            <person name="Xiong H."/>
            <person name="Wang M."/>
            <person name="Zhang Z."/>
            <person name="Wang Z."/>
            <person name="Wu H."/>
            <person name="Ma T."/>
            <person name="Liu J."/>
            <person name="Xi Z."/>
        </authorList>
    </citation>
    <scope>NUCLEOTIDE SEQUENCE [LARGE SCALE GENOMIC DNA]</scope>
    <source>
        <strain evidence="6">J267</strain>
        <tissue evidence="6">Leaf</tissue>
    </source>
</reference>
<dbReference type="EMBL" id="CM018049">
    <property type="protein sequence ID" value="KAA8519447.1"/>
    <property type="molecule type" value="Genomic_DNA"/>
</dbReference>
<evidence type="ECO:0000313" key="6">
    <source>
        <dbReference type="EMBL" id="KAA8519447.1"/>
    </source>
</evidence>
<dbReference type="GO" id="GO:0009570">
    <property type="term" value="C:chloroplast stroma"/>
    <property type="evidence" value="ECO:0007669"/>
    <property type="project" value="TreeGrafter"/>
</dbReference>
<accession>A0A5J4ZQM0</accession>
<evidence type="ECO:0000256" key="3">
    <source>
        <dbReference type="ARBA" id="ARBA00022964"/>
    </source>
</evidence>